<dbReference type="Gene3D" id="3.30.450.90">
    <property type="match status" value="1"/>
</dbReference>
<sequence length="173" mass="19622">MPEEDYQKTLKNLLSLAIEKNASDLHLSSARKPTLRIESQLVTLAEEKELSSDDIVSLVKILLGQNYSEDRFEKFLREREIDFSYDLGTMGRFRGNAYFQQGQVSCSLRFISTRILTIEELNLPSILNLFTQPHQGFVLVTGPSNHGKSTTLAALVDAINHTRRCHIITIEDP</sequence>
<dbReference type="PANTHER" id="PTHR30486">
    <property type="entry name" value="TWITCHING MOTILITY PROTEIN PILT"/>
    <property type="match status" value="1"/>
</dbReference>
<dbReference type="GO" id="GO:0016887">
    <property type="term" value="F:ATP hydrolysis activity"/>
    <property type="evidence" value="ECO:0007669"/>
    <property type="project" value="InterPro"/>
</dbReference>
<name>X0VT89_9ZZZZ</name>
<reference evidence="3" key="1">
    <citation type="journal article" date="2014" name="Front. Microbiol.">
        <title>High frequency of phylogenetically diverse reductive dehalogenase-homologous genes in deep subseafloor sedimentary metagenomes.</title>
        <authorList>
            <person name="Kawai M."/>
            <person name="Futagami T."/>
            <person name="Toyoda A."/>
            <person name="Takaki Y."/>
            <person name="Nishi S."/>
            <person name="Hori S."/>
            <person name="Arai W."/>
            <person name="Tsubouchi T."/>
            <person name="Morono Y."/>
            <person name="Uchiyama I."/>
            <person name="Ito T."/>
            <person name="Fujiyama A."/>
            <person name="Inagaki F."/>
            <person name="Takami H."/>
        </authorList>
    </citation>
    <scope>NUCLEOTIDE SEQUENCE</scope>
    <source>
        <strain evidence="3">Expedition CK06-06</strain>
    </source>
</reference>
<protein>
    <recommendedName>
        <fullName evidence="2">Bacterial type II secretion system protein E domain-containing protein</fullName>
    </recommendedName>
</protein>
<proteinExistence type="inferred from homology"/>
<evidence type="ECO:0000256" key="1">
    <source>
        <dbReference type="ARBA" id="ARBA00006611"/>
    </source>
</evidence>
<feature type="domain" description="Bacterial type II secretion system protein E" evidence="2">
    <location>
        <begin position="7"/>
        <end position="173"/>
    </location>
</feature>
<dbReference type="AlphaFoldDB" id="X0VT89"/>
<evidence type="ECO:0000259" key="2">
    <source>
        <dbReference type="Pfam" id="PF00437"/>
    </source>
</evidence>
<dbReference type="InterPro" id="IPR001482">
    <property type="entry name" value="T2SS/T4SS_dom"/>
</dbReference>
<dbReference type="SUPFAM" id="SSF52540">
    <property type="entry name" value="P-loop containing nucleoside triphosphate hydrolases"/>
    <property type="match status" value="1"/>
</dbReference>
<comment type="similarity">
    <text evidence="1">Belongs to the GSP E family.</text>
</comment>
<evidence type="ECO:0000313" key="3">
    <source>
        <dbReference type="EMBL" id="GAG21634.1"/>
    </source>
</evidence>
<dbReference type="Pfam" id="PF00437">
    <property type="entry name" value="T2SSE"/>
    <property type="match status" value="1"/>
</dbReference>
<dbReference type="Gene3D" id="3.40.50.300">
    <property type="entry name" value="P-loop containing nucleotide triphosphate hydrolases"/>
    <property type="match status" value="1"/>
</dbReference>
<gene>
    <name evidence="3" type="ORF">S01H1_51246</name>
</gene>
<organism evidence="3">
    <name type="scientific">marine sediment metagenome</name>
    <dbReference type="NCBI Taxonomy" id="412755"/>
    <lineage>
        <taxon>unclassified sequences</taxon>
        <taxon>metagenomes</taxon>
        <taxon>ecological metagenomes</taxon>
    </lineage>
</organism>
<dbReference type="InterPro" id="IPR050921">
    <property type="entry name" value="T4SS_GSP_E_ATPase"/>
</dbReference>
<dbReference type="InterPro" id="IPR027417">
    <property type="entry name" value="P-loop_NTPase"/>
</dbReference>
<accession>X0VT89</accession>
<dbReference type="EMBL" id="BARS01033063">
    <property type="protein sequence ID" value="GAG21634.1"/>
    <property type="molecule type" value="Genomic_DNA"/>
</dbReference>
<comment type="caution">
    <text evidence="3">The sequence shown here is derived from an EMBL/GenBank/DDBJ whole genome shotgun (WGS) entry which is preliminary data.</text>
</comment>
<feature type="non-terminal residue" evidence="3">
    <location>
        <position position="173"/>
    </location>
</feature>